<dbReference type="PROSITE" id="PS51986">
    <property type="entry name" value="GS_BETA_GRASP"/>
    <property type="match status" value="1"/>
</dbReference>
<accession>A0A256A9L5</accession>
<feature type="domain" description="GS catalytic" evidence="4">
    <location>
        <begin position="179"/>
        <end position="616"/>
    </location>
</feature>
<sequence>MSTLRFRALQEASSRKPVKFEETDRKSVLFGLNVFNQRAMKQFLTPDAYKGVQDAIQHGTKIDRKLADYIAMGMKEWALTKGVTHYTHWFQPLTGATAEKHDAFFETSYDGSDPLEKFGGGQLVQQEPDASSFPNGGIRNTFEARGYTAWDPTSPAFIFGTTLCIPTVFISYTGEALDYKTPLLRALNAVDEAATDVCKYFDKNVKKVTATLGWEQEYFLVDTALANSRPDILMTGRTLLGHTSAKGQQLEDHYFGSIPSRALNFMRELEQECMLLGIPVKTRHNEVAPNQFEVAPIFEETNLAVDHNSLLMDVMQKVGERHDFKVLFHEKPFKGVNGSGKHNNWSMATDTGVNLLSPGKTPMSNLQFLSFFINTIVAVNKYEELLRASIATASNDHRLGANEAPPAIISVFIGQQLTKVLAELEGVSDGKLSPEEKTDLKLNVVGKIPDVLLDNTDRNRTSPFAFTGNKFEFRAVGSSANCANAMTTLNAIVAKQLRDFKKEVDALIDGKGLKKDEAIFNVLREYIKGSKNILFEGDGYSDAWEQEAAKRKLSNHKTTPKALKAKVSKAALDLFSELNIMNHVEVEARYEIELEEYTKKIQIEGRVLGDIARNHVIPTAIRYQNTLIENVKGLKEIFGADYENIAREQIALIKEISGHIAGINTNVEQMTEARKRANALTDAQAMAEAYCDEVKPYFEVIREHCDKLELLVDDESWTLTKYRELLFTR</sequence>
<dbReference type="InterPro" id="IPR008147">
    <property type="entry name" value="Gln_synt_N"/>
</dbReference>
<dbReference type="AlphaFoldDB" id="A0A256A9L5"/>
<dbReference type="GO" id="GO:0004356">
    <property type="term" value="F:glutamine synthetase activity"/>
    <property type="evidence" value="ECO:0007669"/>
    <property type="project" value="InterPro"/>
</dbReference>
<evidence type="ECO:0000313" key="6">
    <source>
        <dbReference type="Proteomes" id="UP000216035"/>
    </source>
</evidence>
<gene>
    <name evidence="5" type="ORF">CHX27_00885</name>
</gene>
<evidence type="ECO:0000256" key="2">
    <source>
        <dbReference type="RuleBase" id="RU000384"/>
    </source>
</evidence>
<name>A0A256A9L5_9FLAO</name>
<dbReference type="Gene3D" id="3.30.590.10">
    <property type="entry name" value="Glutamine synthetase/guanido kinase, catalytic domain"/>
    <property type="match status" value="1"/>
</dbReference>
<dbReference type="PANTHER" id="PTHR42974">
    <property type="entry name" value="GLUTAMINE SYNTHETASE"/>
    <property type="match status" value="1"/>
</dbReference>
<dbReference type="OrthoDB" id="9807095at2"/>
<proteinExistence type="inferred from homology"/>
<evidence type="ECO:0000256" key="1">
    <source>
        <dbReference type="PROSITE-ProRule" id="PRU01330"/>
    </source>
</evidence>
<dbReference type="SMART" id="SM01230">
    <property type="entry name" value="Gln-synt_C"/>
    <property type="match status" value="1"/>
</dbReference>
<dbReference type="InterPro" id="IPR052725">
    <property type="entry name" value="GS_Type-3"/>
</dbReference>
<evidence type="ECO:0000259" key="3">
    <source>
        <dbReference type="PROSITE" id="PS51986"/>
    </source>
</evidence>
<dbReference type="PROSITE" id="PS51987">
    <property type="entry name" value="GS_CATALYTIC"/>
    <property type="match status" value="1"/>
</dbReference>
<dbReference type="Pfam" id="PF12437">
    <property type="entry name" value="GSIII_N"/>
    <property type="match status" value="1"/>
</dbReference>
<dbReference type="PANTHER" id="PTHR42974:SF1">
    <property type="entry name" value="TYPE-3 GLUTAMINE SYNTHETASE"/>
    <property type="match status" value="1"/>
</dbReference>
<evidence type="ECO:0000313" key="5">
    <source>
        <dbReference type="EMBL" id="OYQ50388.1"/>
    </source>
</evidence>
<dbReference type="InterPro" id="IPR027303">
    <property type="entry name" value="Gln_synth_gly_rich_site"/>
</dbReference>
<dbReference type="InterPro" id="IPR040577">
    <property type="entry name" value="Gln-synt_C"/>
</dbReference>
<comment type="caution">
    <text evidence="5">The sequence shown here is derived from an EMBL/GenBank/DDBJ whole genome shotgun (WGS) entry which is preliminary data.</text>
</comment>
<dbReference type="Pfam" id="PF18318">
    <property type="entry name" value="Gln-synt_C-ter"/>
    <property type="match status" value="1"/>
</dbReference>
<comment type="similarity">
    <text evidence="1 2">Belongs to the glutamine synthetase family.</text>
</comment>
<dbReference type="InterPro" id="IPR022147">
    <property type="entry name" value="GSIII_N"/>
</dbReference>
<keyword evidence="6" id="KW-1185">Reference proteome</keyword>
<dbReference type="PROSITE" id="PS00181">
    <property type="entry name" value="GLNA_ATP"/>
    <property type="match status" value="1"/>
</dbReference>
<dbReference type="EMBL" id="NOXX01000071">
    <property type="protein sequence ID" value="OYQ50388.1"/>
    <property type="molecule type" value="Genomic_DNA"/>
</dbReference>
<dbReference type="InterPro" id="IPR008146">
    <property type="entry name" value="Gln_synth_cat_dom"/>
</dbReference>
<evidence type="ECO:0000259" key="4">
    <source>
        <dbReference type="PROSITE" id="PS51987"/>
    </source>
</evidence>
<dbReference type="SUPFAM" id="SSF55931">
    <property type="entry name" value="Glutamine synthetase/guanido kinase"/>
    <property type="match status" value="1"/>
</dbReference>
<feature type="domain" description="GS beta-grasp" evidence="3">
    <location>
        <begin position="84"/>
        <end position="174"/>
    </location>
</feature>
<organism evidence="5 6">
    <name type="scientific">Flavobacterium aurantiibacter</name>
    <dbReference type="NCBI Taxonomy" id="2023067"/>
    <lineage>
        <taxon>Bacteria</taxon>
        <taxon>Pseudomonadati</taxon>
        <taxon>Bacteroidota</taxon>
        <taxon>Flavobacteriia</taxon>
        <taxon>Flavobacteriales</taxon>
        <taxon>Flavobacteriaceae</taxon>
        <taxon>Flavobacterium</taxon>
    </lineage>
</organism>
<dbReference type="InterPro" id="IPR014746">
    <property type="entry name" value="Gln_synth/guanido_kin_cat_dom"/>
</dbReference>
<dbReference type="Gene3D" id="1.20.120.1560">
    <property type="match status" value="1"/>
</dbReference>
<dbReference type="RefSeq" id="WP_094484897.1">
    <property type="nucleotide sequence ID" value="NZ_NOXX01000071.1"/>
</dbReference>
<protein>
    <submittedName>
        <fullName evidence="5">Glutamine synthetase type III</fullName>
    </submittedName>
</protein>
<dbReference type="Pfam" id="PF00120">
    <property type="entry name" value="Gln-synt_C"/>
    <property type="match status" value="1"/>
</dbReference>
<dbReference type="GO" id="GO:0006542">
    <property type="term" value="P:glutamine biosynthetic process"/>
    <property type="evidence" value="ECO:0007669"/>
    <property type="project" value="InterPro"/>
</dbReference>
<reference evidence="5 6" key="1">
    <citation type="submission" date="2017-07" db="EMBL/GenBank/DDBJ databases">
        <title>Flavobacterium cyanobacteriorum sp. nov., isolated from cyanobacterial aggregates in a eutrophic lake.</title>
        <authorList>
            <person name="Cai H."/>
        </authorList>
    </citation>
    <scope>NUCLEOTIDE SEQUENCE [LARGE SCALE GENOMIC DNA]</scope>
    <source>
        <strain evidence="5 6">TH167</strain>
    </source>
</reference>
<dbReference type="Proteomes" id="UP000216035">
    <property type="component" value="Unassembled WGS sequence"/>
</dbReference>